<dbReference type="PANTHER" id="PTHR47964:SF1">
    <property type="entry name" value="ATP-DEPENDENT DNA HELICASE HOMOLOG RECG, CHLOROPLASTIC"/>
    <property type="match status" value="1"/>
</dbReference>
<dbReference type="GO" id="GO:0006281">
    <property type="term" value="P:DNA repair"/>
    <property type="evidence" value="ECO:0007669"/>
    <property type="project" value="UniProtKB-KW"/>
</dbReference>
<accession>A0A2C6KMM4</accession>
<keyword evidence="3 9" id="KW-0347">Helicase</keyword>
<feature type="region of interest" description="Disordered" evidence="6">
    <location>
        <begin position="1406"/>
        <end position="1465"/>
    </location>
</feature>
<feature type="region of interest" description="Disordered" evidence="6">
    <location>
        <begin position="653"/>
        <end position="694"/>
    </location>
</feature>
<organism evidence="9 10">
    <name type="scientific">Cystoisospora suis</name>
    <dbReference type="NCBI Taxonomy" id="483139"/>
    <lineage>
        <taxon>Eukaryota</taxon>
        <taxon>Sar</taxon>
        <taxon>Alveolata</taxon>
        <taxon>Apicomplexa</taxon>
        <taxon>Conoidasida</taxon>
        <taxon>Coccidia</taxon>
        <taxon>Eucoccidiorida</taxon>
        <taxon>Eimeriorina</taxon>
        <taxon>Sarcocystidae</taxon>
        <taxon>Cystoisospora</taxon>
    </lineage>
</organism>
<keyword evidence="3 9" id="KW-0067">ATP-binding</keyword>
<feature type="chain" id="PRO_5013379001" evidence="7">
    <location>
        <begin position="28"/>
        <end position="1482"/>
    </location>
</feature>
<dbReference type="OrthoDB" id="447535at2759"/>
<evidence type="ECO:0000256" key="5">
    <source>
        <dbReference type="ARBA" id="ARBA00023204"/>
    </source>
</evidence>
<evidence type="ECO:0000256" key="7">
    <source>
        <dbReference type="SAM" id="SignalP"/>
    </source>
</evidence>
<dbReference type="GO" id="GO:0005524">
    <property type="term" value="F:ATP binding"/>
    <property type="evidence" value="ECO:0007669"/>
    <property type="project" value="InterPro"/>
</dbReference>
<dbReference type="InterPro" id="IPR011545">
    <property type="entry name" value="DEAD/DEAH_box_helicase_dom"/>
</dbReference>
<reference evidence="9 10" key="1">
    <citation type="journal article" date="2017" name="Int. J. Parasitol.">
        <title>The genome of the protozoan parasite Cystoisospora suis and a reverse vaccinology approach to identify vaccine candidates.</title>
        <authorList>
            <person name="Palmieri N."/>
            <person name="Shrestha A."/>
            <person name="Ruttkowski B."/>
            <person name="Beck T."/>
            <person name="Vogl C."/>
            <person name="Tomley F."/>
            <person name="Blake D.P."/>
            <person name="Joachim A."/>
        </authorList>
    </citation>
    <scope>NUCLEOTIDE SEQUENCE [LARGE SCALE GENOMIC DNA]</scope>
    <source>
        <strain evidence="9 10">Wien I</strain>
    </source>
</reference>
<comment type="caution">
    <text evidence="9">The sequence shown here is derived from an EMBL/GenBank/DDBJ whole genome shotgun (WGS) entry which is preliminary data.</text>
</comment>
<evidence type="ECO:0000313" key="10">
    <source>
        <dbReference type="Proteomes" id="UP000221165"/>
    </source>
</evidence>
<feature type="compositionally biased region" description="Basic and acidic residues" evidence="6">
    <location>
        <begin position="831"/>
        <end position="844"/>
    </location>
</feature>
<feature type="region of interest" description="Disordered" evidence="6">
    <location>
        <begin position="744"/>
        <end position="780"/>
    </location>
</feature>
<proteinExistence type="predicted"/>
<feature type="compositionally biased region" description="Polar residues" evidence="6">
    <location>
        <begin position="619"/>
        <end position="633"/>
    </location>
</feature>
<keyword evidence="10" id="KW-1185">Reference proteome</keyword>
<keyword evidence="7" id="KW-0732">Signal</keyword>
<feature type="region of interest" description="Disordered" evidence="6">
    <location>
        <begin position="831"/>
        <end position="851"/>
    </location>
</feature>
<feature type="region of interest" description="Disordered" evidence="6">
    <location>
        <begin position="378"/>
        <end position="397"/>
    </location>
</feature>
<evidence type="ECO:0000256" key="4">
    <source>
        <dbReference type="ARBA" id="ARBA00023125"/>
    </source>
</evidence>
<evidence type="ECO:0000256" key="1">
    <source>
        <dbReference type="ARBA" id="ARBA00022763"/>
    </source>
</evidence>
<dbReference type="GO" id="GO:0016787">
    <property type="term" value="F:hydrolase activity"/>
    <property type="evidence" value="ECO:0007669"/>
    <property type="project" value="UniProtKB-KW"/>
</dbReference>
<keyword evidence="3 9" id="KW-0547">Nucleotide-binding</keyword>
<dbReference type="RefSeq" id="XP_067919460.1">
    <property type="nucleotide sequence ID" value="XM_068068564.1"/>
</dbReference>
<dbReference type="GO" id="GO:0003678">
    <property type="term" value="F:DNA helicase activity"/>
    <property type="evidence" value="ECO:0007669"/>
    <property type="project" value="TreeGrafter"/>
</dbReference>
<feature type="compositionally biased region" description="Polar residues" evidence="6">
    <location>
        <begin position="1447"/>
        <end position="1457"/>
    </location>
</feature>
<dbReference type="VEuPathDB" id="ToxoDB:CSUI_008431"/>
<feature type="compositionally biased region" description="Basic and acidic residues" evidence="6">
    <location>
        <begin position="584"/>
        <end position="593"/>
    </location>
</feature>
<protein>
    <submittedName>
        <fullName evidence="9">Dead deah box helicase domain-containing protein</fullName>
    </submittedName>
</protein>
<dbReference type="InterPro" id="IPR014001">
    <property type="entry name" value="Helicase_ATP-bd"/>
</dbReference>
<evidence type="ECO:0000259" key="8">
    <source>
        <dbReference type="PROSITE" id="PS51192"/>
    </source>
</evidence>
<dbReference type="Pfam" id="PF00270">
    <property type="entry name" value="DEAD"/>
    <property type="match status" value="1"/>
</dbReference>
<dbReference type="Gene3D" id="3.40.50.300">
    <property type="entry name" value="P-loop containing nucleotide triphosphate hydrolases"/>
    <property type="match status" value="1"/>
</dbReference>
<keyword evidence="1" id="KW-0227">DNA damage</keyword>
<keyword evidence="2" id="KW-0378">Hydrolase</keyword>
<dbReference type="InterPro" id="IPR027417">
    <property type="entry name" value="P-loop_NTPase"/>
</dbReference>
<feature type="domain" description="Helicase ATP-binding" evidence="8">
    <location>
        <begin position="1268"/>
        <end position="1395"/>
    </location>
</feature>
<name>A0A2C6KMM4_9APIC</name>
<feature type="region of interest" description="Disordered" evidence="6">
    <location>
        <begin position="867"/>
        <end position="888"/>
    </location>
</feature>
<feature type="region of interest" description="Disordered" evidence="6">
    <location>
        <begin position="434"/>
        <end position="478"/>
    </location>
</feature>
<feature type="compositionally biased region" description="Low complexity" evidence="6">
    <location>
        <begin position="1033"/>
        <end position="1048"/>
    </location>
</feature>
<evidence type="ECO:0000256" key="3">
    <source>
        <dbReference type="ARBA" id="ARBA00022806"/>
    </source>
</evidence>
<dbReference type="SUPFAM" id="SSF52540">
    <property type="entry name" value="P-loop containing nucleoside triphosphate hydrolases"/>
    <property type="match status" value="1"/>
</dbReference>
<keyword evidence="5" id="KW-0234">DNA repair</keyword>
<feature type="non-terminal residue" evidence="9">
    <location>
        <position position="1482"/>
    </location>
</feature>
<feature type="compositionally biased region" description="Basic and acidic residues" evidence="6">
    <location>
        <begin position="1406"/>
        <end position="1425"/>
    </location>
</feature>
<evidence type="ECO:0000256" key="6">
    <source>
        <dbReference type="SAM" id="MobiDB-lite"/>
    </source>
</evidence>
<feature type="region of interest" description="Disordered" evidence="6">
    <location>
        <begin position="569"/>
        <end position="633"/>
    </location>
</feature>
<dbReference type="EMBL" id="MIGC01004718">
    <property type="protein sequence ID" value="PHJ17745.1"/>
    <property type="molecule type" value="Genomic_DNA"/>
</dbReference>
<feature type="region of interest" description="Disordered" evidence="6">
    <location>
        <begin position="990"/>
        <end position="1121"/>
    </location>
</feature>
<feature type="compositionally biased region" description="Low complexity" evidence="6">
    <location>
        <begin position="1426"/>
        <end position="1439"/>
    </location>
</feature>
<keyword evidence="4" id="KW-0238">DNA-binding</keyword>
<dbReference type="GO" id="GO:0003677">
    <property type="term" value="F:DNA binding"/>
    <property type="evidence" value="ECO:0007669"/>
    <property type="project" value="UniProtKB-KW"/>
</dbReference>
<dbReference type="PROSITE" id="PS51192">
    <property type="entry name" value="HELICASE_ATP_BIND_1"/>
    <property type="match status" value="1"/>
</dbReference>
<feature type="compositionally biased region" description="Basic and acidic residues" evidence="6">
    <location>
        <begin position="993"/>
        <end position="1010"/>
    </location>
</feature>
<sequence>MSALTSPRCSLGITYCVLFLHPLFLLSQPLQPVQICFAGASAPPSPSGATRAELGLSTHCSLRPGPGTAVVDPRHVPAGSAFSRSDLRTVSPPNTGTHRLVLPSGRCLTPFRERNGTAVHNYSHPAQTEEGSGFPVSGCSLAAWFSRVPEHFFCHWECSRRVSCRPSSTALYPSGCATAAVHALAFLPSRSRRSGYCPGIPRARWTVDYPTTPTFSVHICTSSHSVSHRCRTPRSGSTPDNLLSQRSFHLLRRSGHFRLLRKAGPCKVAGLTSPIGLGPGSSCGRSCLEALHVSRLFLLCLSFLFPVFSRSSVCFFSTISRDAASHEGWSARVRCTSTWEPPILEHQFQTREAVSGSRRTQSKSLVAVYSNVLGERLTSSESADPPHVRKPRGARRDRHFCLPTHSSSCTSLPELAGAGRRIAHARVAACSIERPQSTVQSSPSTAVSVSLQDRKASPKETASFTQKDAGGETLCESEPSLRSSTVGLEIPLKVNSRPTFTPEHIKGVESAEKCYSVPLSYFLTRPLRSLRGISEIRSRILASQANVSSCFDLLLFLPLKYVEIQRGGANEPWSSRNPKCPSAECKEARDGTRSLDAVTRSDGSFEKHSSSREREDGRNTSLQASSEICGTRESQGIGPACLRLKTVDGDFSSPQLAGDRFRETGTGPGDSVKHAEERAASAQPVGETYVRERQQQPCITNSRGPLDLSGSSEIKCTRQTWEEQQERLREQLRVSLVGYLKEQDGDEECPMGRGQVARDKVSEDSSAGQESFCSRNTEKRRTSWTGNETAIIGCIEKISHCRLRSRRSFRGRPMMISTAMVRNMWFSAEESHNTSRRGDLKEPLPVDPKMSASFEKGSLTLPVAEQGASEGGANAGGTAKEPSTESSYAPRTITATWVNQFLKLVKLKKRHIICLIGKLDRVKSGRLKMQNPKVHLVAASEDAFFKSGTVLPDPENLVTGVTATAGAGACDGQGGEPLFRLCSEAAEGASIADGRESQGLHASELEKPGETPELLSQQASQKHESARQEGLGSWRLPSASSSDSRLSLTHTQEEAGGLPCVHISGPSETQKRSQVEHVSTSAGLLPEPDALSGQTGGTGKRRRDFSQQKEFKGGSTKPAQERQAVCTGAGFSLLSGAHSFVPVYPSVAGVPAKVIRAGIETLLSEGTIADLVPQRLRERRGLASLDETIRALHAPKTTDEIRLARKDLFYTSMLWLQLARKLRTREVEDEFPGYANRGGDEALKTFIASLPFKLTLSQLLAVKEIQQDMESTRPMRRLLQGDVGSGKTVVAAAALLLAAAAGQQAALLAPTAALARQHQYNLQRFLGPSGFQVHLLVSDAPDKDRTIDLINSGKAAITVGTHALLQSYVEFPRLGLVVVDEQQKFGVNQRWKLLLQKANATSRRHLGDNVDAPFREKEKEAERANPELSPDDSGSSLGDGETEERISTMQRDSTGSGDFSHLTGEVAVSVTKRESVLSLSPG</sequence>
<dbReference type="Proteomes" id="UP000221165">
    <property type="component" value="Unassembled WGS sequence"/>
</dbReference>
<feature type="signal peptide" evidence="7">
    <location>
        <begin position="1"/>
        <end position="27"/>
    </location>
</feature>
<evidence type="ECO:0000256" key="2">
    <source>
        <dbReference type="ARBA" id="ARBA00022801"/>
    </source>
</evidence>
<gene>
    <name evidence="9" type="ORF">CSUI_008431</name>
</gene>
<feature type="region of interest" description="Disordered" evidence="6">
    <location>
        <begin position="68"/>
        <end position="95"/>
    </location>
</feature>
<dbReference type="InterPro" id="IPR047112">
    <property type="entry name" value="RecG/Mfd"/>
</dbReference>
<dbReference type="GeneID" id="94431775"/>
<dbReference type="SMART" id="SM00487">
    <property type="entry name" value="DEXDc"/>
    <property type="match status" value="1"/>
</dbReference>
<feature type="compositionally biased region" description="Polar residues" evidence="6">
    <location>
        <begin position="434"/>
        <end position="451"/>
    </location>
</feature>
<dbReference type="PANTHER" id="PTHR47964">
    <property type="entry name" value="ATP-DEPENDENT DNA HELICASE HOMOLOG RECG, CHLOROPLASTIC"/>
    <property type="match status" value="1"/>
</dbReference>
<feature type="compositionally biased region" description="Polar residues" evidence="6">
    <location>
        <begin position="764"/>
        <end position="775"/>
    </location>
</feature>
<evidence type="ECO:0000313" key="9">
    <source>
        <dbReference type="EMBL" id="PHJ17745.1"/>
    </source>
</evidence>
<feature type="compositionally biased region" description="Basic and acidic residues" evidence="6">
    <location>
        <begin position="603"/>
        <end position="618"/>
    </location>
</feature>
<feature type="compositionally biased region" description="Basic residues" evidence="6">
    <location>
        <begin position="388"/>
        <end position="397"/>
    </location>
</feature>